<dbReference type="InterPro" id="IPR035971">
    <property type="entry name" value="CBD_sf"/>
</dbReference>
<organism evidence="4 5">
    <name type="scientific">Phialocephala subalpina</name>
    <dbReference type="NCBI Taxonomy" id="576137"/>
    <lineage>
        <taxon>Eukaryota</taxon>
        <taxon>Fungi</taxon>
        <taxon>Dikarya</taxon>
        <taxon>Ascomycota</taxon>
        <taxon>Pezizomycotina</taxon>
        <taxon>Leotiomycetes</taxon>
        <taxon>Helotiales</taxon>
        <taxon>Mollisiaceae</taxon>
        <taxon>Phialocephala</taxon>
        <taxon>Phialocephala fortinii species complex</taxon>
    </lineage>
</organism>
<feature type="signal peptide" evidence="2">
    <location>
        <begin position="1"/>
        <end position="20"/>
    </location>
</feature>
<dbReference type="Proteomes" id="UP000184330">
    <property type="component" value="Unassembled WGS sequence"/>
</dbReference>
<dbReference type="SMART" id="SM00236">
    <property type="entry name" value="fCBD"/>
    <property type="match status" value="1"/>
</dbReference>
<feature type="chain" id="PRO_5012001644" description="CBM1 domain-containing protein" evidence="2">
    <location>
        <begin position="21"/>
        <end position="153"/>
    </location>
</feature>
<accession>A0A1L7XYA8</accession>
<gene>
    <name evidence="4" type="ORF">PAC_19909</name>
</gene>
<dbReference type="PROSITE" id="PS51164">
    <property type="entry name" value="CBM1_2"/>
    <property type="match status" value="1"/>
</dbReference>
<evidence type="ECO:0000259" key="3">
    <source>
        <dbReference type="PROSITE" id="PS51164"/>
    </source>
</evidence>
<dbReference type="STRING" id="576137.A0A1L7XYA8"/>
<sequence>MLFSKLAIAAVLALANLAASQVIVTVTNTITVVTVTVTPLSTSTKTTFVTISAPPPTTEQTITSTSVVVVTVAPTTAPVTTCPIPLYGQCGGQGWAGCTSCTAGAACVSSNRMHHLLCSLETMLTSRGMVLPVPRQHSKSHHDHFHNLSRIRL</sequence>
<evidence type="ECO:0000313" key="5">
    <source>
        <dbReference type="Proteomes" id="UP000184330"/>
    </source>
</evidence>
<dbReference type="GO" id="GO:0005576">
    <property type="term" value="C:extracellular region"/>
    <property type="evidence" value="ECO:0007669"/>
    <property type="project" value="InterPro"/>
</dbReference>
<evidence type="ECO:0000256" key="1">
    <source>
        <dbReference type="ARBA" id="ARBA00022729"/>
    </source>
</evidence>
<feature type="domain" description="CBM1" evidence="3">
    <location>
        <begin position="82"/>
        <end position="119"/>
    </location>
</feature>
<dbReference type="InterPro" id="IPR000254">
    <property type="entry name" value="CBD"/>
</dbReference>
<reference evidence="4 5" key="1">
    <citation type="submission" date="2016-03" db="EMBL/GenBank/DDBJ databases">
        <authorList>
            <person name="Ploux O."/>
        </authorList>
    </citation>
    <scope>NUCLEOTIDE SEQUENCE [LARGE SCALE GENOMIC DNA]</scope>
    <source>
        <strain evidence="4 5">UAMH 11012</strain>
    </source>
</reference>
<keyword evidence="5" id="KW-1185">Reference proteome</keyword>
<evidence type="ECO:0000313" key="4">
    <source>
        <dbReference type="EMBL" id="CZR70008.1"/>
    </source>
</evidence>
<dbReference type="Pfam" id="PF00734">
    <property type="entry name" value="CBM_1"/>
    <property type="match status" value="1"/>
</dbReference>
<evidence type="ECO:0000256" key="2">
    <source>
        <dbReference type="SAM" id="SignalP"/>
    </source>
</evidence>
<protein>
    <recommendedName>
        <fullName evidence="3">CBM1 domain-containing protein</fullName>
    </recommendedName>
</protein>
<dbReference type="GO" id="GO:0030248">
    <property type="term" value="F:cellulose binding"/>
    <property type="evidence" value="ECO:0007669"/>
    <property type="project" value="InterPro"/>
</dbReference>
<dbReference type="EMBL" id="FJOG01000089">
    <property type="protein sequence ID" value="CZR70008.1"/>
    <property type="molecule type" value="Genomic_DNA"/>
</dbReference>
<dbReference type="SUPFAM" id="SSF57180">
    <property type="entry name" value="Cellulose-binding domain"/>
    <property type="match status" value="1"/>
</dbReference>
<keyword evidence="1 2" id="KW-0732">Signal</keyword>
<dbReference type="GO" id="GO:0005975">
    <property type="term" value="P:carbohydrate metabolic process"/>
    <property type="evidence" value="ECO:0007669"/>
    <property type="project" value="InterPro"/>
</dbReference>
<proteinExistence type="predicted"/>
<dbReference type="AlphaFoldDB" id="A0A1L7XYA8"/>
<name>A0A1L7XYA8_9HELO</name>